<dbReference type="EMBL" id="MYFO01000082">
    <property type="protein sequence ID" value="TFE82584.1"/>
    <property type="molecule type" value="Genomic_DNA"/>
</dbReference>
<evidence type="ECO:0000256" key="1">
    <source>
        <dbReference type="SAM" id="Phobius"/>
    </source>
</evidence>
<keyword evidence="1" id="KW-1133">Transmembrane helix</keyword>
<keyword evidence="3" id="KW-1185">Reference proteome</keyword>
<feature type="transmembrane region" description="Helical" evidence="1">
    <location>
        <begin position="28"/>
        <end position="49"/>
    </location>
</feature>
<dbReference type="Proteomes" id="UP000298246">
    <property type="component" value="Unassembled WGS sequence"/>
</dbReference>
<evidence type="ECO:0000313" key="3">
    <source>
        <dbReference type="Proteomes" id="UP000298246"/>
    </source>
</evidence>
<feature type="transmembrane region" description="Helical" evidence="1">
    <location>
        <begin position="97"/>
        <end position="120"/>
    </location>
</feature>
<organism evidence="2 3">
    <name type="scientific">Paenibacillus athensensis</name>
    <dbReference type="NCBI Taxonomy" id="1967502"/>
    <lineage>
        <taxon>Bacteria</taxon>
        <taxon>Bacillati</taxon>
        <taxon>Bacillota</taxon>
        <taxon>Bacilli</taxon>
        <taxon>Bacillales</taxon>
        <taxon>Paenibacillaceae</taxon>
        <taxon>Paenibacillus</taxon>
    </lineage>
</organism>
<dbReference type="AlphaFoldDB" id="A0A4Y8PPE2"/>
<gene>
    <name evidence="2" type="ORF">B5M42_24810</name>
</gene>
<sequence length="194" mass="22576">MLVKYFFLHQELTWIAPSFDYDAFQREVFISLQSGNMLIVVLIVIFFGYKRYFKSKEAEHKNLKEIAESDLNLATYDNFIPRITAARAMVIYQKSKAALLNVLYAGLGALLLIVFVTLFVSHTAYQLGSFGKNLAQFDTDYITVEYQFNNQVQKVEGIRVYQDRNYLFIRDDQNTLHSVFADQIHVQTQQKNSK</sequence>
<keyword evidence="1" id="KW-0472">Membrane</keyword>
<reference evidence="2 3" key="1">
    <citation type="submission" date="2017-03" db="EMBL/GenBank/DDBJ databases">
        <title>Isolation of Levoglucosan Utilizing Bacteria.</title>
        <authorList>
            <person name="Arya A.S."/>
        </authorList>
    </citation>
    <scope>NUCLEOTIDE SEQUENCE [LARGE SCALE GENOMIC DNA]</scope>
    <source>
        <strain evidence="2 3">MEC069</strain>
    </source>
</reference>
<proteinExistence type="predicted"/>
<name>A0A4Y8PPE2_9BACL</name>
<dbReference type="RefSeq" id="WP_230632678.1">
    <property type="nucleotide sequence ID" value="NZ_MYFO02000002.1"/>
</dbReference>
<keyword evidence="1" id="KW-0812">Transmembrane</keyword>
<comment type="caution">
    <text evidence="2">The sequence shown here is derived from an EMBL/GenBank/DDBJ whole genome shotgun (WGS) entry which is preliminary data.</text>
</comment>
<accession>A0A4Y8PPE2</accession>
<protein>
    <submittedName>
        <fullName evidence="2">Uncharacterized protein</fullName>
    </submittedName>
</protein>
<evidence type="ECO:0000313" key="2">
    <source>
        <dbReference type="EMBL" id="TFE82584.1"/>
    </source>
</evidence>